<keyword evidence="3" id="KW-1185">Reference proteome</keyword>
<sequence>MSAKPILLAALACGVLHAGAEPMNLAASSKLPSGPGLAAAFSGDKGIGASKEVIFHDDFEEGDIGETWDETGNKHGKVLSFGQAGSGLGKRSLRVETHLGEDTGGGLTKWFESADTLFVRFYTRFDAGCDYVHHFVTLRANKSLQGKDRWSGFGGAGLKPDGEERFSTAIEPWGNWAKWAAPGRWNFYSYWHEMAVSKDGKYWGNSFVVPEAPLIPKEKWICVEFMLKHNTPGERDGEQAFWIDGQLLGHWTGINWRKSPALRANALTLETYITDRWTKNPVNVVSFDNVVIARSYVGPVGKP</sequence>
<evidence type="ECO:0008006" key="4">
    <source>
        <dbReference type="Google" id="ProtNLM"/>
    </source>
</evidence>
<keyword evidence="1" id="KW-0732">Signal</keyword>
<dbReference type="KEGG" id="luo:HHL09_20965"/>
<dbReference type="RefSeq" id="WP_169456610.1">
    <property type="nucleotide sequence ID" value="NZ_CP051774.1"/>
</dbReference>
<proteinExistence type="predicted"/>
<gene>
    <name evidence="2" type="ORF">HHL09_20965</name>
</gene>
<organism evidence="2 3">
    <name type="scientific">Luteolibacter luteus</name>
    <dbReference type="NCBI Taxonomy" id="2728835"/>
    <lineage>
        <taxon>Bacteria</taxon>
        <taxon>Pseudomonadati</taxon>
        <taxon>Verrucomicrobiota</taxon>
        <taxon>Verrucomicrobiia</taxon>
        <taxon>Verrucomicrobiales</taxon>
        <taxon>Verrucomicrobiaceae</taxon>
        <taxon>Luteolibacter</taxon>
    </lineage>
</organism>
<dbReference type="Proteomes" id="UP000501812">
    <property type="component" value="Chromosome"/>
</dbReference>
<feature type="signal peptide" evidence="1">
    <location>
        <begin position="1"/>
        <end position="20"/>
    </location>
</feature>
<accession>A0A858RNH3</accession>
<protein>
    <recommendedName>
        <fullName evidence="4">GH16 domain-containing protein</fullName>
    </recommendedName>
</protein>
<evidence type="ECO:0000256" key="1">
    <source>
        <dbReference type="SAM" id="SignalP"/>
    </source>
</evidence>
<dbReference type="EMBL" id="CP051774">
    <property type="protein sequence ID" value="QJE98151.1"/>
    <property type="molecule type" value="Genomic_DNA"/>
</dbReference>
<feature type="chain" id="PRO_5032826052" description="GH16 domain-containing protein" evidence="1">
    <location>
        <begin position="21"/>
        <end position="303"/>
    </location>
</feature>
<evidence type="ECO:0000313" key="3">
    <source>
        <dbReference type="Proteomes" id="UP000501812"/>
    </source>
</evidence>
<name>A0A858RNH3_9BACT</name>
<dbReference type="Gene3D" id="2.60.120.200">
    <property type="match status" value="1"/>
</dbReference>
<evidence type="ECO:0000313" key="2">
    <source>
        <dbReference type="EMBL" id="QJE98151.1"/>
    </source>
</evidence>
<reference evidence="2 3" key="1">
    <citation type="submission" date="2020-04" db="EMBL/GenBank/DDBJ databases">
        <title>Luteolibacter sp. G-1-1-1 isolated from soil.</title>
        <authorList>
            <person name="Dahal R.H."/>
        </authorList>
    </citation>
    <scope>NUCLEOTIDE SEQUENCE [LARGE SCALE GENOMIC DNA]</scope>
    <source>
        <strain evidence="2 3">G-1-1-1</strain>
    </source>
</reference>
<dbReference type="AlphaFoldDB" id="A0A858RNH3"/>